<dbReference type="Gene3D" id="3.40.50.2000">
    <property type="entry name" value="Glycogen Phosphorylase B"/>
    <property type="match status" value="1"/>
</dbReference>
<evidence type="ECO:0000313" key="3">
    <source>
        <dbReference type="Proteomes" id="UP000235347"/>
    </source>
</evidence>
<evidence type="ECO:0000313" key="2">
    <source>
        <dbReference type="EMBL" id="PMS16583.1"/>
    </source>
</evidence>
<dbReference type="AlphaFoldDB" id="A0A2N7VHF2"/>
<evidence type="ECO:0000259" key="1">
    <source>
        <dbReference type="Pfam" id="PF04230"/>
    </source>
</evidence>
<dbReference type="InterPro" id="IPR007345">
    <property type="entry name" value="Polysacch_pyruvyl_Trfase"/>
</dbReference>
<comment type="caution">
    <text evidence="2">The sequence shown here is derived from an EMBL/GenBank/DDBJ whole genome shotgun (WGS) entry which is preliminary data.</text>
</comment>
<keyword evidence="3" id="KW-1185">Reference proteome</keyword>
<gene>
    <name evidence="2" type="ORF">C0Z19_25595</name>
</gene>
<sequence length="485" mass="52430">MGRLLRSLGTPLSNEAPRFPYVEQERAGASPLRVAGAAADPVAASCAALERYAHAEAPDEVFLADMQCRIDAASRHAARPRRTTDDALRVLLLSYSGAGNTGADLRTIETIAQIQDVFAHRVPRIKLLALGALFDHRVLARVKKLDWPLPYLPDVLAAAVAEADLVLNVEGSTYTSKFSDSLAGMLIGGVALAHAQGCAAVSYGVDSGAMSASLQVFVRRNAERGLVICRNSAACTQLAELGVSGQRGADAAWHWRARERETACGRVAVLCVNNPFWWPVYADARRARALDAAGRESPLRYGSLHFHSWNAARECAYESYLSRFAALGTALRERGYEPVIVGMERLDEAACHDLAARLPFAVRIVARGEADLEAVATTVAHADCAVTTRYHAAVLAVSHGVPVFGLSMDERIDRLLDEVGLGDWRGRCDDDGSTARALERIATLDDARERARIVAACERYAGAQRAVFDQMGRNLAAWVEAIHFG</sequence>
<organism evidence="2 3">
    <name type="scientific">Trinickia soli</name>
    <dbReference type="NCBI Taxonomy" id="380675"/>
    <lineage>
        <taxon>Bacteria</taxon>
        <taxon>Pseudomonadati</taxon>
        <taxon>Pseudomonadota</taxon>
        <taxon>Betaproteobacteria</taxon>
        <taxon>Burkholderiales</taxon>
        <taxon>Burkholderiaceae</taxon>
        <taxon>Trinickia</taxon>
    </lineage>
</organism>
<feature type="domain" description="Polysaccharide pyruvyl transferase" evidence="1">
    <location>
        <begin position="262"/>
        <end position="409"/>
    </location>
</feature>
<dbReference type="PANTHER" id="PTHR36836:SF1">
    <property type="entry name" value="COLANIC ACID BIOSYNTHESIS PROTEIN WCAK"/>
    <property type="match status" value="1"/>
</dbReference>
<proteinExistence type="predicted"/>
<reference evidence="2 3" key="1">
    <citation type="submission" date="2018-01" db="EMBL/GenBank/DDBJ databases">
        <title>Whole genome analyses suggest that Burkholderia sensu lato contains two further novel genera in the rhizoxinica-symbiotica group Mycetohabitans gen. nov., and Trinickia gen. nov.: implications for the evolution of diazotrophy and nodulation in the Burkholderiaceae.</title>
        <authorList>
            <person name="Estrada-de los Santos P."/>
            <person name="Palmer M."/>
            <person name="Chavez-Ramirez B."/>
            <person name="Beukes C."/>
            <person name="Steenkamp E.T."/>
            <person name="Hirsch A.M."/>
            <person name="Manyaka P."/>
            <person name="Maluk M."/>
            <person name="Lafos M."/>
            <person name="Crook M."/>
            <person name="Gross E."/>
            <person name="Simon M.F."/>
            <person name="Bueno dos Reis Junior F."/>
            <person name="Poole P.S."/>
            <person name="Venter S.N."/>
            <person name="James E.K."/>
        </authorList>
    </citation>
    <scope>NUCLEOTIDE SEQUENCE [LARGE SCALE GENOMIC DNA]</scope>
    <source>
        <strain evidence="2 3">GP25-8</strain>
    </source>
</reference>
<dbReference type="RefSeq" id="WP_102612638.1">
    <property type="nucleotide sequence ID" value="NZ_CADIKD010000007.1"/>
</dbReference>
<dbReference type="Proteomes" id="UP000235347">
    <property type="component" value="Unassembled WGS sequence"/>
</dbReference>
<dbReference type="Pfam" id="PF04230">
    <property type="entry name" value="PS_pyruv_trans"/>
    <property type="match status" value="1"/>
</dbReference>
<dbReference type="PANTHER" id="PTHR36836">
    <property type="entry name" value="COLANIC ACID BIOSYNTHESIS PROTEIN WCAK"/>
    <property type="match status" value="1"/>
</dbReference>
<dbReference type="EMBL" id="PNYB01000034">
    <property type="protein sequence ID" value="PMS16583.1"/>
    <property type="molecule type" value="Genomic_DNA"/>
</dbReference>
<accession>A0A2N7VHF2</accession>
<dbReference type="SUPFAM" id="SSF53756">
    <property type="entry name" value="UDP-Glycosyltransferase/glycogen phosphorylase"/>
    <property type="match status" value="1"/>
</dbReference>
<name>A0A2N7VHF2_9BURK</name>
<protein>
    <recommendedName>
        <fullName evidence="1">Polysaccharide pyruvyl transferase domain-containing protein</fullName>
    </recommendedName>
</protein>